<dbReference type="AlphaFoldDB" id="A0A848C7S8"/>
<proteinExistence type="predicted"/>
<keyword evidence="1" id="KW-0067">ATP-binding</keyword>
<evidence type="ECO:0000313" key="1">
    <source>
        <dbReference type="EMBL" id="NME51342.1"/>
    </source>
</evidence>
<sequence>MVILIAGESHTGKTLLAQKLLEAYRYPCLSLDHLKMGLIRSGQCALSPESDDAELTRYLWPIVREMIKTCIENRQNMIIEGCYIPFGWEDDFPDEYRKEIAYVCLVFSEGYIKERYADIARYESVIESRKEACPAPESLLEGNRRNLRQCILHSYKYILMDKDYALDIEMIRRLLHTAAPKADAVAG</sequence>
<dbReference type="RefSeq" id="WP_168934789.1">
    <property type="nucleotide sequence ID" value="NZ_JABAFY010000004.1"/>
</dbReference>
<organism evidence="1 2">
    <name type="scientific">Desulfovibrio piger</name>
    <dbReference type="NCBI Taxonomy" id="901"/>
    <lineage>
        <taxon>Bacteria</taxon>
        <taxon>Pseudomonadati</taxon>
        <taxon>Thermodesulfobacteriota</taxon>
        <taxon>Desulfovibrionia</taxon>
        <taxon>Desulfovibrionales</taxon>
        <taxon>Desulfovibrionaceae</taxon>
        <taxon>Desulfovibrio</taxon>
    </lineage>
</organism>
<keyword evidence="1" id="KW-0547">Nucleotide-binding</keyword>
<accession>A0A848C7S8</accession>
<gene>
    <name evidence="1" type="ORF">HF854_02095</name>
</gene>
<dbReference type="GO" id="GO:0005524">
    <property type="term" value="F:ATP binding"/>
    <property type="evidence" value="ECO:0007669"/>
    <property type="project" value="UniProtKB-KW"/>
</dbReference>
<reference evidence="1 2" key="1">
    <citation type="submission" date="2020-04" db="EMBL/GenBank/DDBJ databases">
        <authorList>
            <person name="Hitch T.C.A."/>
            <person name="Wylensek D."/>
            <person name="Clavel T."/>
        </authorList>
    </citation>
    <scope>NUCLEOTIDE SEQUENCE [LARGE SCALE GENOMIC DNA]</scope>
    <source>
        <strain evidence="1 2">PG-251-APC-1</strain>
    </source>
</reference>
<evidence type="ECO:0000313" key="2">
    <source>
        <dbReference type="Proteomes" id="UP000522333"/>
    </source>
</evidence>
<comment type="caution">
    <text evidence="1">The sequence shown here is derived from an EMBL/GenBank/DDBJ whole genome shotgun (WGS) entry which is preliminary data.</text>
</comment>
<dbReference type="InterPro" id="IPR027417">
    <property type="entry name" value="P-loop_NTPase"/>
</dbReference>
<dbReference type="EMBL" id="JABAFY010000004">
    <property type="protein sequence ID" value="NME51342.1"/>
    <property type="molecule type" value="Genomic_DNA"/>
</dbReference>
<dbReference type="SUPFAM" id="SSF52540">
    <property type="entry name" value="P-loop containing nucleoside triphosphate hydrolases"/>
    <property type="match status" value="1"/>
</dbReference>
<dbReference type="Gene3D" id="3.40.50.300">
    <property type="entry name" value="P-loop containing nucleotide triphosphate hydrolases"/>
    <property type="match status" value="1"/>
</dbReference>
<protein>
    <submittedName>
        <fullName evidence="1">ATP-binding protein</fullName>
    </submittedName>
</protein>
<name>A0A848C7S8_9BACT</name>
<dbReference type="Proteomes" id="UP000522333">
    <property type="component" value="Unassembled WGS sequence"/>
</dbReference>